<dbReference type="GO" id="GO:0003677">
    <property type="term" value="F:DNA binding"/>
    <property type="evidence" value="ECO:0007669"/>
    <property type="project" value="UniProtKB-KW"/>
</dbReference>
<sequence>MQQTRVRSALRVATVRAVERGDGNPNEQLRFWVWLIGAWAGEPLVAVADPDFVDVSFASLFPSATSTGIEPDPETPGRQPAPVLLLPRWGRLDERRSVADAPETREAHEAQLLEALTQAVPAERVGWLGPAAFLRSDSSARVRSWIARDWTVDLVVETNSHFSGVHPAFQLAFIAFRKRDEREPKLARYVGFRAEEAGPELRAEVHGLLRRAGGQTEHGYVLRVQPDASAGWGFDQNHPRHARSARDLESFGQATALGEVAELVLPRYRRGKGNCPNEECRVIEARGIGRDGSIDLDRCSTVKADPLADYSLRVGDVLVVELRRPADRLRVAVVRPEHLPASAGPNLIVVRPNADIDEHTRQFLVEYLRSRRAADLLDGLGGAGLHVNVARLGQLPVPIWDADLREAFAVADGARIQFSRWVDGSTALLREMFELPSASEAREHLMANGRILRQRLAAAEQIETLAFIVRTQYPHPVAYRWRAVEAEVSVGDPDRSIGAIRECFEVVECVIASFVLASAHSRGIELGAVAQLKRSFNSGVSGPSLGDWMQLVDESSSRAFRSLDDPLLHAILRYARDAATERRALKQLRDDWAHLRREPYRQRVEMSESALESLSRVLKSADFLTDYKLVHIVDTRWDSFSGVGRVVHRVLAGDHSVVPQSSITSSQLGIEVDSLYALGPFGDLLLLRPFLSGGRCGSCQAWHTFHPDRLTTDHGVLRSLEEGHTAVDPGLKRSLAYVGLA</sequence>
<dbReference type="SUPFAM" id="SSF116734">
    <property type="entry name" value="DNA methylase specificity domain"/>
    <property type="match status" value="1"/>
</dbReference>
<keyword evidence="1" id="KW-0680">Restriction system</keyword>
<keyword evidence="2" id="KW-0238">DNA-binding</keyword>
<gene>
    <name evidence="3" type="ordered locus">Celgi_1544</name>
</gene>
<dbReference type="Proteomes" id="UP000000485">
    <property type="component" value="Chromosome"/>
</dbReference>
<evidence type="ECO:0000256" key="1">
    <source>
        <dbReference type="ARBA" id="ARBA00022747"/>
    </source>
</evidence>
<evidence type="ECO:0000313" key="3">
    <source>
        <dbReference type="EMBL" id="AEI12057.1"/>
    </source>
</evidence>
<accession>F8A4F1</accession>
<dbReference type="KEGG" id="cga:Celgi_1544"/>
<dbReference type="GO" id="GO:0009307">
    <property type="term" value="P:DNA restriction-modification system"/>
    <property type="evidence" value="ECO:0007669"/>
    <property type="project" value="UniProtKB-KW"/>
</dbReference>
<dbReference type="AlphaFoldDB" id="F8A4F1"/>
<evidence type="ECO:0000256" key="2">
    <source>
        <dbReference type="ARBA" id="ARBA00023125"/>
    </source>
</evidence>
<dbReference type="EMBL" id="CP002665">
    <property type="protein sequence ID" value="AEI12057.1"/>
    <property type="molecule type" value="Genomic_DNA"/>
</dbReference>
<dbReference type="InterPro" id="IPR044946">
    <property type="entry name" value="Restrct_endonuc_typeI_TRD_sf"/>
</dbReference>
<keyword evidence="4" id="KW-1185">Reference proteome</keyword>
<dbReference type="Gene3D" id="3.90.220.20">
    <property type="entry name" value="DNA methylase specificity domains"/>
    <property type="match status" value="1"/>
</dbReference>
<dbReference type="eggNOG" id="ENOG5033QQ8">
    <property type="taxonomic scope" value="Bacteria"/>
</dbReference>
<proteinExistence type="predicted"/>
<dbReference type="HOGENOM" id="CLU_374580_0_0_11"/>
<name>F8A4F1_CELGA</name>
<organism evidence="3 4">
    <name type="scientific">Cellulomonas gilvus (strain ATCC 13127 / NRRL B-14078)</name>
    <name type="common">Cellvibrio gilvus</name>
    <dbReference type="NCBI Taxonomy" id="593907"/>
    <lineage>
        <taxon>Bacteria</taxon>
        <taxon>Bacillati</taxon>
        <taxon>Actinomycetota</taxon>
        <taxon>Actinomycetes</taxon>
        <taxon>Micrococcales</taxon>
        <taxon>Cellulomonadaceae</taxon>
        <taxon>Cellulomonas</taxon>
    </lineage>
</organism>
<protein>
    <submittedName>
        <fullName evidence="3">Uncharacterized protein</fullName>
    </submittedName>
</protein>
<dbReference type="STRING" id="593907.Celgi_1544"/>
<reference evidence="4" key="1">
    <citation type="submission" date="2011-04" db="EMBL/GenBank/DDBJ databases">
        <title>Complete sequence of Cellvibrio gilvus ATCC 13127.</title>
        <authorList>
            <person name="Lucas S."/>
            <person name="Han J."/>
            <person name="Lapidus A."/>
            <person name="Cheng J.-F."/>
            <person name="Goodwin L."/>
            <person name="Pitluck S."/>
            <person name="Peters L."/>
            <person name="Munk A."/>
            <person name="Detter J.C."/>
            <person name="Han C."/>
            <person name="Tapia R."/>
            <person name="Land M."/>
            <person name="Hauser L."/>
            <person name="Kyrpides N."/>
            <person name="Ivanova N."/>
            <person name="Ovchinnikova G."/>
            <person name="Pagani I."/>
            <person name="Mead D."/>
            <person name="Brumm P."/>
            <person name="Woyke T."/>
        </authorList>
    </citation>
    <scope>NUCLEOTIDE SEQUENCE [LARGE SCALE GENOMIC DNA]</scope>
    <source>
        <strain evidence="4">ATCC 13127 / NRRL B-14078</strain>
    </source>
</reference>
<evidence type="ECO:0000313" key="4">
    <source>
        <dbReference type="Proteomes" id="UP000000485"/>
    </source>
</evidence>